<dbReference type="Proteomes" id="UP001451571">
    <property type="component" value="Chromosome"/>
</dbReference>
<reference evidence="1 2" key="1">
    <citation type="submission" date="2024-02" db="EMBL/GenBank/DDBJ databases">
        <title>Bacterial strain from lacustrine sediment.</title>
        <authorList>
            <person name="Petit C."/>
            <person name="Fadhlaoui K."/>
        </authorList>
    </citation>
    <scope>NUCLEOTIDE SEQUENCE [LARGE SCALE GENOMIC DNA]</scope>
    <source>
        <strain evidence="1 2">IPX-CK</strain>
    </source>
</reference>
<sequence>MGGSLSVESVYGEGSTFRFEIPQGIPNKLQASAPIGKLKLQNVNNTSPHKSAYLFTAPEARALVVDDNAVNITVVRGF</sequence>
<dbReference type="EMBL" id="CP146256">
    <property type="protein sequence ID" value="XAH72256.1"/>
    <property type="molecule type" value="Genomic_DNA"/>
</dbReference>
<protein>
    <submittedName>
        <fullName evidence="1">Uncharacterized protein</fullName>
    </submittedName>
</protein>
<gene>
    <name evidence="1" type="ORF">V6984_12005</name>
</gene>
<keyword evidence="2" id="KW-1185">Reference proteome</keyword>
<name>A0ABZ3ESH1_9FIRM</name>
<evidence type="ECO:0000313" key="2">
    <source>
        <dbReference type="Proteomes" id="UP001451571"/>
    </source>
</evidence>
<proteinExistence type="predicted"/>
<dbReference type="RefSeq" id="WP_342755874.1">
    <property type="nucleotide sequence ID" value="NZ_CP146256.1"/>
</dbReference>
<evidence type="ECO:0000313" key="1">
    <source>
        <dbReference type="EMBL" id="XAH72256.1"/>
    </source>
</evidence>
<accession>A0ABZ3ESH1</accession>
<organism evidence="1 2">
    <name type="scientific">Kineothrix sedimenti</name>
    <dbReference type="NCBI Taxonomy" id="3123317"/>
    <lineage>
        <taxon>Bacteria</taxon>
        <taxon>Bacillati</taxon>
        <taxon>Bacillota</taxon>
        <taxon>Clostridia</taxon>
        <taxon>Lachnospirales</taxon>
        <taxon>Lachnospiraceae</taxon>
        <taxon>Kineothrix</taxon>
    </lineage>
</organism>